<dbReference type="PANTHER" id="PTHR32063">
    <property type="match status" value="1"/>
</dbReference>
<keyword evidence="1" id="KW-0472">Membrane</keyword>
<reference evidence="2" key="1">
    <citation type="submission" date="2018-05" db="EMBL/GenBank/DDBJ databases">
        <authorList>
            <person name="Lanie J.A."/>
            <person name="Ng W.-L."/>
            <person name="Kazmierczak K.M."/>
            <person name="Andrzejewski T.M."/>
            <person name="Davidsen T.M."/>
            <person name="Wayne K.J."/>
            <person name="Tettelin H."/>
            <person name="Glass J.I."/>
            <person name="Rusch D."/>
            <person name="Podicherti R."/>
            <person name="Tsui H.-C.T."/>
            <person name="Winkler M.E."/>
        </authorList>
    </citation>
    <scope>NUCLEOTIDE SEQUENCE</scope>
</reference>
<dbReference type="EMBL" id="UINC01104236">
    <property type="protein sequence ID" value="SVC67236.1"/>
    <property type="molecule type" value="Genomic_DNA"/>
</dbReference>
<keyword evidence="1" id="KW-1133">Transmembrane helix</keyword>
<dbReference type="InterPro" id="IPR027463">
    <property type="entry name" value="AcrB_DN_DC_subdom"/>
</dbReference>
<sequence length="316" mass="35239">MVEFLVDRKRTALAILVVLIFAGIFGRINIPIENEPEITIPVVYVGASLTGISPQDSERLLLKPMEDEVRSIEGIDELQGFAFENYAALIVQFDAAETMKKSMDKVRDAINDAKIKFPDEADDPIVREVSVTDDPNIIISIDSSKASERYLFNLSQEIKKELELIPAIFEVEMVGARQEQLEAILNRSQIENYNISFAEIIRAVSNNNQVVTAGEIQTGQGQFTVNVPGLFESAKDVYSLPIRSSDNSSVNLSDIAELKRNFKDRTQYTKVNGKAGISLMVKKGRGHNVIETINKVDEVVNKYKAKVSSDVNFTYV</sequence>
<dbReference type="SUPFAM" id="SSF82714">
    <property type="entry name" value="Multidrug efflux transporter AcrB TolC docking domain, DN and DC subdomains"/>
    <property type="match status" value="1"/>
</dbReference>
<dbReference type="Pfam" id="PF00873">
    <property type="entry name" value="ACR_tran"/>
    <property type="match status" value="1"/>
</dbReference>
<dbReference type="Gene3D" id="3.30.2090.10">
    <property type="entry name" value="Multidrug efflux transporter AcrB TolC docking domain, DN and DC subdomains"/>
    <property type="match status" value="1"/>
</dbReference>
<protein>
    <recommendedName>
        <fullName evidence="3">Acriflavin resistance protein</fullName>
    </recommendedName>
</protein>
<dbReference type="AlphaFoldDB" id="A0A382P1R1"/>
<evidence type="ECO:0000256" key="1">
    <source>
        <dbReference type="SAM" id="Phobius"/>
    </source>
</evidence>
<dbReference type="GO" id="GO:0005886">
    <property type="term" value="C:plasma membrane"/>
    <property type="evidence" value="ECO:0007669"/>
    <property type="project" value="TreeGrafter"/>
</dbReference>
<evidence type="ECO:0008006" key="3">
    <source>
        <dbReference type="Google" id="ProtNLM"/>
    </source>
</evidence>
<dbReference type="GO" id="GO:0042910">
    <property type="term" value="F:xenobiotic transmembrane transporter activity"/>
    <property type="evidence" value="ECO:0007669"/>
    <property type="project" value="TreeGrafter"/>
</dbReference>
<feature type="transmembrane region" description="Helical" evidence="1">
    <location>
        <begin position="12"/>
        <end position="30"/>
    </location>
</feature>
<evidence type="ECO:0000313" key="2">
    <source>
        <dbReference type="EMBL" id="SVC67236.1"/>
    </source>
</evidence>
<dbReference type="Gene3D" id="3.30.70.1430">
    <property type="entry name" value="Multidrug efflux transporter AcrB pore domain"/>
    <property type="match status" value="1"/>
</dbReference>
<feature type="non-terminal residue" evidence="2">
    <location>
        <position position="1"/>
    </location>
</feature>
<name>A0A382P1R1_9ZZZZ</name>
<keyword evidence="1" id="KW-0812">Transmembrane</keyword>
<proteinExistence type="predicted"/>
<dbReference type="Gene3D" id="1.20.1640.10">
    <property type="entry name" value="Multidrug efflux transporter AcrB transmembrane domain"/>
    <property type="match status" value="1"/>
</dbReference>
<organism evidence="2">
    <name type="scientific">marine metagenome</name>
    <dbReference type="NCBI Taxonomy" id="408172"/>
    <lineage>
        <taxon>unclassified sequences</taxon>
        <taxon>metagenomes</taxon>
        <taxon>ecological metagenomes</taxon>
    </lineage>
</organism>
<gene>
    <name evidence="2" type="ORF">METZ01_LOCUS320090</name>
</gene>
<feature type="non-terminal residue" evidence="2">
    <location>
        <position position="316"/>
    </location>
</feature>
<accession>A0A382P1R1</accession>
<dbReference type="SUPFAM" id="SSF82693">
    <property type="entry name" value="Multidrug efflux transporter AcrB pore domain, PN1, PN2, PC1 and PC2 subdomains"/>
    <property type="match status" value="2"/>
</dbReference>
<dbReference type="PANTHER" id="PTHR32063:SF0">
    <property type="entry name" value="SWARMING MOTILITY PROTEIN SWRC"/>
    <property type="match status" value="1"/>
</dbReference>
<dbReference type="Gene3D" id="3.30.70.1320">
    <property type="entry name" value="Multidrug efflux transporter AcrB pore domain like"/>
    <property type="match status" value="1"/>
</dbReference>
<dbReference type="InterPro" id="IPR001036">
    <property type="entry name" value="Acrflvin-R"/>
</dbReference>